<accession>A0ABQ8LYT3</accession>
<dbReference type="InterPro" id="IPR041588">
    <property type="entry name" value="Integrase_H2C2"/>
</dbReference>
<evidence type="ECO:0000259" key="1">
    <source>
        <dbReference type="PROSITE" id="PS50994"/>
    </source>
</evidence>
<dbReference type="InterPro" id="IPR043502">
    <property type="entry name" value="DNA/RNA_pol_sf"/>
</dbReference>
<dbReference type="PROSITE" id="PS50994">
    <property type="entry name" value="INTEGRASE"/>
    <property type="match status" value="1"/>
</dbReference>
<comment type="caution">
    <text evidence="2">The sequence shown here is derived from an EMBL/GenBank/DDBJ whole genome shotgun (WGS) entry which is preliminary data.</text>
</comment>
<dbReference type="SUPFAM" id="SSF56672">
    <property type="entry name" value="DNA/RNA polymerases"/>
    <property type="match status" value="1"/>
</dbReference>
<dbReference type="InterPro" id="IPR012337">
    <property type="entry name" value="RNaseH-like_sf"/>
</dbReference>
<dbReference type="Proteomes" id="UP000830375">
    <property type="component" value="Unassembled WGS sequence"/>
</dbReference>
<dbReference type="InterPro" id="IPR036397">
    <property type="entry name" value="RNaseH_sf"/>
</dbReference>
<feature type="domain" description="Integrase catalytic" evidence="1">
    <location>
        <begin position="458"/>
        <end position="644"/>
    </location>
</feature>
<dbReference type="Pfam" id="PF05380">
    <property type="entry name" value="Peptidase_A17"/>
    <property type="match status" value="1"/>
</dbReference>
<reference evidence="2 3" key="1">
    <citation type="submission" date="2022-01" db="EMBL/GenBank/DDBJ databases">
        <title>A high-quality chromosome-level genome assembly of rohu carp, Labeo rohita.</title>
        <authorList>
            <person name="Arick M.A. II"/>
            <person name="Hsu C.-Y."/>
            <person name="Magbanua Z."/>
            <person name="Pechanova O."/>
            <person name="Grover C."/>
            <person name="Miller E."/>
            <person name="Thrash A."/>
            <person name="Ezzel L."/>
            <person name="Alam S."/>
            <person name="Benzie J."/>
            <person name="Hamilton M."/>
            <person name="Karsi A."/>
            <person name="Lawrence M.L."/>
            <person name="Peterson D.G."/>
        </authorList>
    </citation>
    <scope>NUCLEOTIDE SEQUENCE [LARGE SCALE GENOMIC DNA]</scope>
    <source>
        <strain evidence="3">BAU-BD-2019</strain>
        <tissue evidence="2">Blood</tissue>
    </source>
</reference>
<protein>
    <submittedName>
        <fullName evidence="2">Transposon Tf2-9 polyprotein</fullName>
    </submittedName>
</protein>
<dbReference type="EMBL" id="JACTAM010000016">
    <property type="protein sequence ID" value="KAI2655807.1"/>
    <property type="molecule type" value="Genomic_DNA"/>
</dbReference>
<dbReference type="SUPFAM" id="SSF53098">
    <property type="entry name" value="Ribonuclease H-like"/>
    <property type="match status" value="1"/>
</dbReference>
<proteinExistence type="predicted"/>
<evidence type="ECO:0000313" key="3">
    <source>
        <dbReference type="Proteomes" id="UP000830375"/>
    </source>
</evidence>
<keyword evidence="3" id="KW-1185">Reference proteome</keyword>
<name>A0ABQ8LYT3_LABRO</name>
<dbReference type="Pfam" id="PF17921">
    <property type="entry name" value="Integrase_H2C2"/>
    <property type="match status" value="1"/>
</dbReference>
<dbReference type="Gene3D" id="3.30.420.10">
    <property type="entry name" value="Ribonuclease H-like superfamily/Ribonuclease H"/>
    <property type="match status" value="1"/>
</dbReference>
<evidence type="ECO:0000313" key="2">
    <source>
        <dbReference type="EMBL" id="KAI2655807.1"/>
    </source>
</evidence>
<dbReference type="InterPro" id="IPR008042">
    <property type="entry name" value="Retrotrans_Pao"/>
</dbReference>
<dbReference type="PANTHER" id="PTHR47331">
    <property type="entry name" value="PHD-TYPE DOMAIN-CONTAINING PROTEIN"/>
    <property type="match status" value="1"/>
</dbReference>
<gene>
    <name evidence="2" type="ORF">H4Q32_024426</name>
</gene>
<organism evidence="2 3">
    <name type="scientific">Labeo rohita</name>
    <name type="common">Indian major carp</name>
    <name type="synonym">Cyprinus rohita</name>
    <dbReference type="NCBI Taxonomy" id="84645"/>
    <lineage>
        <taxon>Eukaryota</taxon>
        <taxon>Metazoa</taxon>
        <taxon>Chordata</taxon>
        <taxon>Craniata</taxon>
        <taxon>Vertebrata</taxon>
        <taxon>Euteleostomi</taxon>
        <taxon>Actinopterygii</taxon>
        <taxon>Neopterygii</taxon>
        <taxon>Teleostei</taxon>
        <taxon>Ostariophysi</taxon>
        <taxon>Cypriniformes</taxon>
        <taxon>Cyprinidae</taxon>
        <taxon>Labeoninae</taxon>
        <taxon>Labeonini</taxon>
        <taxon>Labeo</taxon>
    </lineage>
</organism>
<dbReference type="InterPro" id="IPR001584">
    <property type="entry name" value="Integrase_cat-core"/>
</dbReference>
<sequence>MDHSTPADNIRTTVERNFYVDNCLKSLASPEEARQLVDELCTLFASGGFELRHWASNDPNVVDHLPTEARSTSTELWLSQERTDLPESALGLKWHCESDLLGYSTRPIKPGPCKILVQRLWDKQRDWDDPDLPAELLRIGSEWEAELPILASISLPRYVTSSGVDHSHNTKQIHIFCDASEQAYGSVAYLRTEDDNGHIQLVFLLARSKVAPKRHLTIPRLELCAALNGAQLAKLLHTELTLQINTVTLWTDSTTILAWLKSESCCFKVFVGTRIAKIQELTAKCTCLNQDGLSLPSYNPQAELKTEERKGVFCGLMAEMVVPDIPDSTTHSTWNELKSQVDSFSDEYKLLRAEFDDTCQLIRVGGRLRRAEGLESSVIHPIVLDPHHWVTKLLIRDYDNKLSHPGPERVFGEIRRNFWILRGREAVRKQQHLCKDCQKWKNQPVIPKMADLPPARLRLLKPPFYSTGMDCFGPFQIKIGRRCEKRWGIIFKCLTTRSVHLDLLTSIDTDSFLMALRRFVARRGTPAELYSDHGTNFYGGQRELQETFSSLTPQIQLHLAKQKISFHFNPPGAPHFGGVWEREIKSVKTALRVAVSSQVVTEEVLQTVLIEVEGMLNSKPLGYISSNVADLDPVTPNYLLMGQPDSSLPFVVYPATELMGRRR</sequence>